<dbReference type="OrthoDB" id="21502at2759"/>
<evidence type="ECO:0000313" key="1">
    <source>
        <dbReference type="EMBL" id="KAF2651410.1"/>
    </source>
</evidence>
<protein>
    <recommendedName>
        <fullName evidence="3">LysR family regulatory protein</fullName>
    </recommendedName>
</protein>
<organism evidence="1 2">
    <name type="scientific">Lophiostoma macrostomum CBS 122681</name>
    <dbReference type="NCBI Taxonomy" id="1314788"/>
    <lineage>
        <taxon>Eukaryota</taxon>
        <taxon>Fungi</taxon>
        <taxon>Dikarya</taxon>
        <taxon>Ascomycota</taxon>
        <taxon>Pezizomycotina</taxon>
        <taxon>Dothideomycetes</taxon>
        <taxon>Pleosporomycetidae</taxon>
        <taxon>Pleosporales</taxon>
        <taxon>Lophiostomataceae</taxon>
        <taxon>Lophiostoma</taxon>
    </lineage>
</organism>
<dbReference type="InterPro" id="IPR023213">
    <property type="entry name" value="CAT-like_dom_sf"/>
</dbReference>
<evidence type="ECO:0008006" key="3">
    <source>
        <dbReference type="Google" id="ProtNLM"/>
    </source>
</evidence>
<accession>A0A6A6SUZ7</accession>
<dbReference type="Gene3D" id="3.30.559.10">
    <property type="entry name" value="Chloramphenicol acetyltransferase-like domain"/>
    <property type="match status" value="2"/>
</dbReference>
<dbReference type="Pfam" id="PF02458">
    <property type="entry name" value="Transferase"/>
    <property type="match status" value="1"/>
</dbReference>
<reference evidence="1" key="1">
    <citation type="journal article" date="2020" name="Stud. Mycol.">
        <title>101 Dothideomycetes genomes: a test case for predicting lifestyles and emergence of pathogens.</title>
        <authorList>
            <person name="Haridas S."/>
            <person name="Albert R."/>
            <person name="Binder M."/>
            <person name="Bloem J."/>
            <person name="Labutti K."/>
            <person name="Salamov A."/>
            <person name="Andreopoulos B."/>
            <person name="Baker S."/>
            <person name="Barry K."/>
            <person name="Bills G."/>
            <person name="Bluhm B."/>
            <person name="Cannon C."/>
            <person name="Castanera R."/>
            <person name="Culley D."/>
            <person name="Daum C."/>
            <person name="Ezra D."/>
            <person name="Gonzalez J."/>
            <person name="Henrissat B."/>
            <person name="Kuo A."/>
            <person name="Liang C."/>
            <person name="Lipzen A."/>
            <person name="Lutzoni F."/>
            <person name="Magnuson J."/>
            <person name="Mondo S."/>
            <person name="Nolan M."/>
            <person name="Ohm R."/>
            <person name="Pangilinan J."/>
            <person name="Park H.-J."/>
            <person name="Ramirez L."/>
            <person name="Alfaro M."/>
            <person name="Sun H."/>
            <person name="Tritt A."/>
            <person name="Yoshinaga Y."/>
            <person name="Zwiers L.-H."/>
            <person name="Turgeon B."/>
            <person name="Goodwin S."/>
            <person name="Spatafora J."/>
            <person name="Crous P."/>
            <person name="Grigoriev I."/>
        </authorList>
    </citation>
    <scope>NUCLEOTIDE SEQUENCE</scope>
    <source>
        <strain evidence="1">CBS 122681</strain>
    </source>
</reference>
<keyword evidence="2" id="KW-1185">Reference proteome</keyword>
<gene>
    <name evidence="1" type="ORF">K491DRAFT_696469</name>
</gene>
<dbReference type="Proteomes" id="UP000799324">
    <property type="component" value="Unassembled WGS sequence"/>
</dbReference>
<evidence type="ECO:0000313" key="2">
    <source>
        <dbReference type="Proteomes" id="UP000799324"/>
    </source>
</evidence>
<sequence length="477" mass="53737">MSRTKTAQTPPDRIVPLHFFDDGPLWRAFILYSMFVFDGVLDAEKLRSSLEQLTRREGWWKLGARLRQSRSETLEYHIPSSFSAERPSLAYSHIKHDMPAAEHPQAARIPRASKIPSVVGNPDDLPGLMRPEGGPLKLGDYINTDRPQLGLHIVSFTDTTLVTIHWPHTMCDAMGKKTILDAWTLVLEGREDEVQAPHGMEFDPFSKLGVNPPEPHKLVPQQLGMFGLLGFGVGLVPTVLRQQETRMVCVPRSFVERLRKDAIAQLAVADNASEPPFLSENDVLFAWWTKLAIAHLPQNSTRTVNLNNAFDMRKRLKPDIFPEGATYLSNGVSFINVLLKVKDIADKPVSYTASAIRKSINELGTREQVEAFQGLVRQGPGKLPPFFGDRNMHLLTYSNWTKADLFSLDFSAARRDAGDALRRTACKPRYIQNNHFGQTMPNAFPIIGKDNDGNYWLSGYMNKGHWARIEELLAKET</sequence>
<proteinExistence type="predicted"/>
<dbReference type="EMBL" id="MU004426">
    <property type="protein sequence ID" value="KAF2651410.1"/>
    <property type="molecule type" value="Genomic_DNA"/>
</dbReference>
<name>A0A6A6SUZ7_9PLEO</name>
<dbReference type="AlphaFoldDB" id="A0A6A6SUZ7"/>